<evidence type="ECO:0000313" key="2">
    <source>
        <dbReference type="EMBL" id="KAF0752664.1"/>
    </source>
</evidence>
<gene>
    <name evidence="2" type="ORF">FWK35_00017985</name>
</gene>
<evidence type="ECO:0000259" key="1">
    <source>
        <dbReference type="PROSITE" id="PS50878"/>
    </source>
</evidence>
<comment type="caution">
    <text evidence="2">The sequence shown here is derived from an EMBL/GenBank/DDBJ whole genome shotgun (WGS) entry which is preliminary data.</text>
</comment>
<feature type="domain" description="Reverse transcriptase" evidence="1">
    <location>
        <begin position="1"/>
        <end position="110"/>
    </location>
</feature>
<keyword evidence="3" id="KW-1185">Reference proteome</keyword>
<dbReference type="Pfam" id="PF00078">
    <property type="entry name" value="RVT_1"/>
    <property type="match status" value="1"/>
</dbReference>
<proteinExistence type="predicted"/>
<dbReference type="OrthoDB" id="6781656at2759"/>
<dbReference type="EMBL" id="VUJU01004977">
    <property type="protein sequence ID" value="KAF0752664.1"/>
    <property type="molecule type" value="Genomic_DNA"/>
</dbReference>
<name>A0A6G0YBN1_APHCR</name>
<organism evidence="2 3">
    <name type="scientific">Aphis craccivora</name>
    <name type="common">Cowpea aphid</name>
    <dbReference type="NCBI Taxonomy" id="307492"/>
    <lineage>
        <taxon>Eukaryota</taxon>
        <taxon>Metazoa</taxon>
        <taxon>Ecdysozoa</taxon>
        <taxon>Arthropoda</taxon>
        <taxon>Hexapoda</taxon>
        <taxon>Insecta</taxon>
        <taxon>Pterygota</taxon>
        <taxon>Neoptera</taxon>
        <taxon>Paraneoptera</taxon>
        <taxon>Hemiptera</taxon>
        <taxon>Sternorrhyncha</taxon>
        <taxon>Aphidomorpha</taxon>
        <taxon>Aphidoidea</taxon>
        <taxon>Aphididae</taxon>
        <taxon>Aphidini</taxon>
        <taxon>Aphis</taxon>
        <taxon>Aphis</taxon>
    </lineage>
</organism>
<reference evidence="2 3" key="1">
    <citation type="submission" date="2019-08" db="EMBL/GenBank/DDBJ databases">
        <title>Whole genome of Aphis craccivora.</title>
        <authorList>
            <person name="Voronova N.V."/>
            <person name="Shulinski R.S."/>
            <person name="Bandarenka Y.V."/>
            <person name="Zhorov D.G."/>
            <person name="Warner D."/>
        </authorList>
    </citation>
    <scope>NUCLEOTIDE SEQUENCE [LARGE SCALE GENOMIC DNA]</scope>
    <source>
        <strain evidence="2">180601</strain>
        <tissue evidence="2">Whole Body</tissue>
    </source>
</reference>
<evidence type="ECO:0000313" key="3">
    <source>
        <dbReference type="Proteomes" id="UP000478052"/>
    </source>
</evidence>
<dbReference type="Proteomes" id="UP000478052">
    <property type="component" value="Unassembled WGS sequence"/>
</dbReference>
<dbReference type="InterPro" id="IPR000477">
    <property type="entry name" value="RT_dom"/>
</dbReference>
<dbReference type="PANTHER" id="PTHR33332">
    <property type="entry name" value="REVERSE TRANSCRIPTASE DOMAIN-CONTAINING PROTEIN"/>
    <property type="match status" value="1"/>
</dbReference>
<accession>A0A6G0YBN1</accession>
<sequence length="233" mass="27191">MTCGVPQGTVLSPLLYIIYVLELSYLKLNGSIYSYADDTALVVTGETWQSVANIAENSLSKIIEWFSYNNLSLNYNKTVYITFSNSIKTSPNICISINKVVKTKYLGVTFDQHLRWNFHISELNMKLHKLYTFYNISKHFLNIHWLKNTYYNLTQSLTEYGIVVWGNATQTHINCLQIAQNTSLKIIYHKPRLYSSKNLYSEAKLLTVKQLYYKKTLYYMSKKKFNKTGRSYL</sequence>
<dbReference type="PROSITE" id="PS50878">
    <property type="entry name" value="RT_POL"/>
    <property type="match status" value="1"/>
</dbReference>
<dbReference type="AlphaFoldDB" id="A0A6G0YBN1"/>
<protein>
    <submittedName>
        <fullName evidence="2">Neuroblastoma-amplified sequence-like</fullName>
    </submittedName>
</protein>